<keyword evidence="1" id="KW-1133">Transmembrane helix</keyword>
<feature type="non-terminal residue" evidence="2">
    <location>
        <position position="118"/>
    </location>
</feature>
<keyword evidence="1" id="KW-0472">Membrane</keyword>
<evidence type="ECO:0000256" key="1">
    <source>
        <dbReference type="SAM" id="Phobius"/>
    </source>
</evidence>
<keyword evidence="3" id="KW-1185">Reference proteome</keyword>
<sequence>MAEVAQQVKLTAMIFSLFGLTVAAFVGLVLGLIAPRLVPVPPPASRGLVVMLYGSFVLAGSIILATMTRELWAPLPPVVAVVAPMAPVEPLKAEPPPAAKPEPIPEPIPELVIVPPVP</sequence>
<dbReference type="AlphaFoldDB" id="A0A0F3IPH6"/>
<feature type="transmembrane region" description="Helical" evidence="1">
    <location>
        <begin position="12"/>
        <end position="34"/>
    </location>
</feature>
<dbReference type="EMBL" id="LAJY01000519">
    <property type="protein sequence ID" value="KJV08611.1"/>
    <property type="molecule type" value="Genomic_DNA"/>
</dbReference>
<evidence type="ECO:0000313" key="2">
    <source>
        <dbReference type="EMBL" id="KJV08611.1"/>
    </source>
</evidence>
<proteinExistence type="predicted"/>
<dbReference type="Proteomes" id="UP000033774">
    <property type="component" value="Unassembled WGS sequence"/>
</dbReference>
<keyword evidence="1" id="KW-0812">Transmembrane</keyword>
<reference evidence="2 3" key="1">
    <citation type="submission" date="2015-03" db="EMBL/GenBank/DDBJ databases">
        <title>Draft genome sequence of Elstera litoralis.</title>
        <authorList>
            <person name="Rahalkar M.C."/>
            <person name="Dhakephalkar P.K."/>
            <person name="Pore S.D."/>
            <person name="Arora P."/>
            <person name="Kapse N.G."/>
            <person name="Pandit P.S."/>
        </authorList>
    </citation>
    <scope>NUCLEOTIDE SEQUENCE [LARGE SCALE GENOMIC DNA]</scope>
    <source>
        <strain evidence="2 3">Dia-1</strain>
    </source>
</reference>
<comment type="caution">
    <text evidence="2">The sequence shown here is derived from an EMBL/GenBank/DDBJ whole genome shotgun (WGS) entry which is preliminary data.</text>
</comment>
<name>A0A0F3IPH6_9PROT</name>
<evidence type="ECO:0000313" key="3">
    <source>
        <dbReference type="Proteomes" id="UP000033774"/>
    </source>
</evidence>
<organism evidence="2 3">
    <name type="scientific">Elstera litoralis</name>
    <dbReference type="NCBI Taxonomy" id="552518"/>
    <lineage>
        <taxon>Bacteria</taxon>
        <taxon>Pseudomonadati</taxon>
        <taxon>Pseudomonadota</taxon>
        <taxon>Alphaproteobacteria</taxon>
        <taxon>Rhodospirillales</taxon>
        <taxon>Rhodospirillaceae</taxon>
        <taxon>Elstera</taxon>
    </lineage>
</organism>
<gene>
    <name evidence="2" type="ORF">VZ95_16710</name>
</gene>
<protein>
    <submittedName>
        <fullName evidence="2">Uncharacterized protein</fullName>
    </submittedName>
</protein>
<feature type="transmembrane region" description="Helical" evidence="1">
    <location>
        <begin position="46"/>
        <end position="65"/>
    </location>
</feature>
<accession>A0A0F3IPH6</accession>